<evidence type="ECO:0000313" key="2">
    <source>
        <dbReference type="EMBL" id="KAK2587770.1"/>
    </source>
</evidence>
<proteinExistence type="predicted"/>
<name>A0AAD9RY66_9HYME</name>
<feature type="compositionally biased region" description="Basic and acidic residues" evidence="1">
    <location>
        <begin position="39"/>
        <end position="51"/>
    </location>
</feature>
<dbReference type="Proteomes" id="UP001258017">
    <property type="component" value="Unassembled WGS sequence"/>
</dbReference>
<accession>A0AAD9RY66</accession>
<comment type="caution">
    <text evidence="2">The sequence shown here is derived from an EMBL/GenBank/DDBJ whole genome shotgun (WGS) entry which is preliminary data.</text>
</comment>
<feature type="region of interest" description="Disordered" evidence="1">
    <location>
        <begin position="22"/>
        <end position="112"/>
    </location>
</feature>
<reference evidence="2" key="1">
    <citation type="submission" date="2021-08" db="EMBL/GenBank/DDBJ databases">
        <authorList>
            <person name="Misof B."/>
            <person name="Oliver O."/>
            <person name="Podsiadlowski L."/>
            <person name="Donath A."/>
            <person name="Peters R."/>
            <person name="Mayer C."/>
            <person name="Rust J."/>
            <person name="Gunkel S."/>
            <person name="Lesny P."/>
            <person name="Martin S."/>
            <person name="Oeyen J.P."/>
            <person name="Petersen M."/>
            <person name="Panagiotis P."/>
            <person name="Wilbrandt J."/>
            <person name="Tanja T."/>
        </authorList>
    </citation>
    <scope>NUCLEOTIDE SEQUENCE</scope>
    <source>
        <strain evidence="2">GBR_01_08_01A</strain>
        <tissue evidence="2">Thorax + abdomen</tissue>
    </source>
</reference>
<organism evidence="2 3">
    <name type="scientific">Odynerus spinipes</name>
    <dbReference type="NCBI Taxonomy" id="1348599"/>
    <lineage>
        <taxon>Eukaryota</taxon>
        <taxon>Metazoa</taxon>
        <taxon>Ecdysozoa</taxon>
        <taxon>Arthropoda</taxon>
        <taxon>Hexapoda</taxon>
        <taxon>Insecta</taxon>
        <taxon>Pterygota</taxon>
        <taxon>Neoptera</taxon>
        <taxon>Endopterygota</taxon>
        <taxon>Hymenoptera</taxon>
        <taxon>Apocrita</taxon>
        <taxon>Aculeata</taxon>
        <taxon>Vespoidea</taxon>
        <taxon>Vespidae</taxon>
        <taxon>Eumeninae</taxon>
        <taxon>Odynerus</taxon>
    </lineage>
</organism>
<protein>
    <submittedName>
        <fullName evidence="2">Uncharacterized protein</fullName>
    </submittedName>
</protein>
<sequence length="112" mass="12923">MQTEAGLPLVQLLGRVVTLMLDKTNRPSPRRGSQTSSFGERERKKSREWRDSLSIGTKKKIIAKGGDGPSQGSFLFRRGPRKRKKLEKQENKIQSGRTVAKVKRMSRRWWRS</sequence>
<keyword evidence="3" id="KW-1185">Reference proteome</keyword>
<evidence type="ECO:0000256" key="1">
    <source>
        <dbReference type="SAM" id="MobiDB-lite"/>
    </source>
</evidence>
<feature type="compositionally biased region" description="Basic residues" evidence="1">
    <location>
        <begin position="100"/>
        <end position="112"/>
    </location>
</feature>
<reference evidence="2" key="2">
    <citation type="journal article" date="2023" name="Commun. Biol.">
        <title>Intrasexual cuticular hydrocarbon dimorphism in a wasp sheds light on hydrocarbon biosynthesis genes in Hymenoptera.</title>
        <authorList>
            <person name="Moris V.C."/>
            <person name="Podsiadlowski L."/>
            <person name="Martin S."/>
            <person name="Oeyen J.P."/>
            <person name="Donath A."/>
            <person name="Petersen M."/>
            <person name="Wilbrandt J."/>
            <person name="Misof B."/>
            <person name="Liedtke D."/>
            <person name="Thamm M."/>
            <person name="Scheiner R."/>
            <person name="Schmitt T."/>
            <person name="Niehuis O."/>
        </authorList>
    </citation>
    <scope>NUCLEOTIDE SEQUENCE</scope>
    <source>
        <strain evidence="2">GBR_01_08_01A</strain>
    </source>
</reference>
<evidence type="ECO:0000313" key="3">
    <source>
        <dbReference type="Proteomes" id="UP001258017"/>
    </source>
</evidence>
<dbReference type="AlphaFoldDB" id="A0AAD9RY66"/>
<gene>
    <name evidence="2" type="ORF">KPH14_003876</name>
</gene>
<dbReference type="EMBL" id="JAIFRP010000006">
    <property type="protein sequence ID" value="KAK2587770.1"/>
    <property type="molecule type" value="Genomic_DNA"/>
</dbReference>